<feature type="binding site" evidence="1">
    <location>
        <position position="106"/>
    </location>
    <ligand>
        <name>Mn(2+)</name>
        <dbReference type="ChEBI" id="CHEBI:29035"/>
        <label>2</label>
    </ligand>
</feature>
<name>F6EGQ3_HOYSD</name>
<keyword evidence="3" id="KW-1185">Reference proteome</keyword>
<gene>
    <name evidence="2" type="ordered locus">AS9A_3853</name>
</gene>
<organism evidence="2 3">
    <name type="scientific">Hoyosella subflava (strain DSM 45089 / JCM 17490 / NBRC 109087 / DQS3-9A1)</name>
    <name type="common">Amycolicicoccus subflavus</name>
    <dbReference type="NCBI Taxonomy" id="443218"/>
    <lineage>
        <taxon>Bacteria</taxon>
        <taxon>Bacillati</taxon>
        <taxon>Actinomycetota</taxon>
        <taxon>Actinomycetes</taxon>
        <taxon>Mycobacteriales</taxon>
        <taxon>Hoyosellaceae</taxon>
        <taxon>Hoyosella</taxon>
    </lineage>
</organism>
<dbReference type="AlphaFoldDB" id="F6EGQ3"/>
<accession>F6EGQ3</accession>
<dbReference type="Gene3D" id="3.40.630.10">
    <property type="entry name" value="Zn peptidases"/>
    <property type="match status" value="1"/>
</dbReference>
<keyword evidence="2" id="KW-0378">Hydrolase</keyword>
<dbReference type="KEGG" id="asd:AS9A_3853"/>
<dbReference type="PANTHER" id="PTHR11014:SF63">
    <property type="entry name" value="METALLOPEPTIDASE, PUTATIVE (AFU_ORTHOLOGUE AFUA_6G09600)-RELATED"/>
    <property type="match status" value="1"/>
</dbReference>
<proteinExistence type="predicted"/>
<dbReference type="InterPro" id="IPR017439">
    <property type="entry name" value="Amidohydrolase"/>
</dbReference>
<dbReference type="CDD" id="cd08014">
    <property type="entry name" value="M20_Acy1-like"/>
    <property type="match status" value="1"/>
</dbReference>
<dbReference type="OrthoDB" id="9777385at2"/>
<dbReference type="InterPro" id="IPR002933">
    <property type="entry name" value="Peptidase_M20"/>
</dbReference>
<dbReference type="InterPro" id="IPR036264">
    <property type="entry name" value="Bact_exopeptidase_dim_dom"/>
</dbReference>
<dbReference type="Pfam" id="PF01546">
    <property type="entry name" value="Peptidase_M20"/>
    <property type="match status" value="1"/>
</dbReference>
<sequence>MREMIGKWLVAHRDDLVRWRRELHRHPELARAEFRTTAYVEDHFKKAGLTPVRFPGGTGLYCDLGPPDSGGKRLTLRADMDALPMQELNDADYTSEVPGVAHMCGHDAHTAVLLGTGLALASLPSLPRGVRLLFQPAEEVMPGGALDVIASGVMSGVSRIFALHCDPRLEVGKVGVRTGAITSAADLIEIVFSSSGGHTSRPHLTSDLIYAMGSVITSLPGLLGRRVDPRSSTVMAWGAAKSGDAANAIPRVGVLRGTVRTGDHATWALLEPLVREIVASTMAPTGVDYEIKYRRGVPPVINDPESTAIFRAAVTDGDPTAITETEQSGGGEDFSWYLEHVPGAMGRLGVWSGKGPQRDLHQPTFDIDERALEVGVRVFTSLVLQEDLDNQALYRLG</sequence>
<feature type="binding site" evidence="1">
    <location>
        <position position="139"/>
    </location>
    <ligand>
        <name>Mn(2+)</name>
        <dbReference type="ChEBI" id="CHEBI:29035"/>
        <label>2</label>
    </ligand>
</feature>
<evidence type="ECO:0000313" key="2">
    <source>
        <dbReference type="EMBL" id="AEF42291.1"/>
    </source>
</evidence>
<evidence type="ECO:0000313" key="3">
    <source>
        <dbReference type="Proteomes" id="UP000009235"/>
    </source>
</evidence>
<dbReference type="eggNOG" id="COG1473">
    <property type="taxonomic scope" value="Bacteria"/>
</dbReference>
<dbReference type="PANTHER" id="PTHR11014">
    <property type="entry name" value="PEPTIDASE M20 FAMILY MEMBER"/>
    <property type="match status" value="1"/>
</dbReference>
<feature type="binding site" evidence="1">
    <location>
        <position position="361"/>
    </location>
    <ligand>
        <name>Mn(2+)</name>
        <dbReference type="ChEBI" id="CHEBI:29035"/>
        <label>2</label>
    </ligand>
</feature>
<dbReference type="Proteomes" id="UP000009235">
    <property type="component" value="Chromosome"/>
</dbReference>
<dbReference type="EMBL" id="CP002786">
    <property type="protein sequence ID" value="AEF42291.1"/>
    <property type="molecule type" value="Genomic_DNA"/>
</dbReference>
<feature type="binding site" evidence="1">
    <location>
        <position position="104"/>
    </location>
    <ligand>
        <name>Mn(2+)</name>
        <dbReference type="ChEBI" id="CHEBI:29035"/>
        <label>2</label>
    </ligand>
</feature>
<keyword evidence="1" id="KW-0464">Manganese</keyword>
<dbReference type="SUPFAM" id="SSF53187">
    <property type="entry name" value="Zn-dependent exopeptidases"/>
    <property type="match status" value="1"/>
</dbReference>
<protein>
    <submittedName>
        <fullName evidence="2">Ama/HipO/HyuC family hydrolase</fullName>
    </submittedName>
</protein>
<dbReference type="GO" id="GO:0046872">
    <property type="term" value="F:metal ion binding"/>
    <property type="evidence" value="ECO:0007669"/>
    <property type="project" value="UniProtKB-KW"/>
</dbReference>
<dbReference type="Gene3D" id="3.30.70.360">
    <property type="match status" value="1"/>
</dbReference>
<dbReference type="HOGENOM" id="CLU_023257_0_1_11"/>
<dbReference type="NCBIfam" id="TIGR01891">
    <property type="entry name" value="amidohydrolases"/>
    <property type="match status" value="1"/>
</dbReference>
<dbReference type="GO" id="GO:0016787">
    <property type="term" value="F:hydrolase activity"/>
    <property type="evidence" value="ECO:0007669"/>
    <property type="project" value="UniProtKB-KW"/>
</dbReference>
<feature type="binding site" evidence="1">
    <location>
        <position position="164"/>
    </location>
    <ligand>
        <name>Mn(2+)</name>
        <dbReference type="ChEBI" id="CHEBI:29035"/>
        <label>2</label>
    </ligand>
</feature>
<dbReference type="STRING" id="443218.AS9A_3853"/>
<dbReference type="PIRSF" id="PIRSF005962">
    <property type="entry name" value="Pept_M20D_amidohydro"/>
    <property type="match status" value="1"/>
</dbReference>
<comment type="cofactor">
    <cofactor evidence="1">
        <name>Mn(2+)</name>
        <dbReference type="ChEBI" id="CHEBI:29035"/>
    </cofactor>
    <text evidence="1">The Mn(2+) ion enhances activity.</text>
</comment>
<keyword evidence="1" id="KW-0479">Metal-binding</keyword>
<dbReference type="SUPFAM" id="SSF55031">
    <property type="entry name" value="Bacterial exopeptidase dimerisation domain"/>
    <property type="match status" value="1"/>
</dbReference>
<evidence type="ECO:0000256" key="1">
    <source>
        <dbReference type="PIRSR" id="PIRSR005962-1"/>
    </source>
</evidence>
<reference evidence="2 3" key="1">
    <citation type="journal article" date="2011" name="J. Bacteriol.">
        <title>Complete genome sequence of Amycolicicoccus subflavus DQS3-9A1T, an actinomycete isolated from crude oil-polluted soil.</title>
        <authorList>
            <person name="Cai M."/>
            <person name="Chen W.M."/>
            <person name="Nie Y."/>
            <person name="Chi C.Q."/>
            <person name="Wang Y.N."/>
            <person name="Tang Y.Q."/>
            <person name="Li G.Y."/>
            <person name="Wu X.L."/>
        </authorList>
    </citation>
    <scope>NUCLEOTIDE SEQUENCE [LARGE SCALE GENOMIC DNA]</scope>
    <source>
        <strain evidence="3">DSM 45089 / DQS3-9A1</strain>
    </source>
</reference>